<accession>A0A1F6CN93</accession>
<dbReference type="Proteomes" id="UP000178370">
    <property type="component" value="Unassembled WGS sequence"/>
</dbReference>
<dbReference type="AlphaFoldDB" id="A0A1F6CN93"/>
<protein>
    <recommendedName>
        <fullName evidence="3">General secretion pathway GspH domain-containing protein</fullName>
    </recommendedName>
</protein>
<evidence type="ECO:0008006" key="3">
    <source>
        <dbReference type="Google" id="ProtNLM"/>
    </source>
</evidence>
<gene>
    <name evidence="1" type="ORF">A2763_03665</name>
</gene>
<evidence type="ECO:0000313" key="1">
    <source>
        <dbReference type="EMBL" id="OGG50676.1"/>
    </source>
</evidence>
<evidence type="ECO:0000313" key="2">
    <source>
        <dbReference type="Proteomes" id="UP000178370"/>
    </source>
</evidence>
<organism evidence="1 2">
    <name type="scientific">Candidatus Kaiserbacteria bacterium RIFCSPHIGHO2_01_FULL_54_36</name>
    <dbReference type="NCBI Taxonomy" id="1798482"/>
    <lineage>
        <taxon>Bacteria</taxon>
        <taxon>Candidatus Kaiseribacteriota</taxon>
    </lineage>
</organism>
<dbReference type="STRING" id="1798482.A2763_03665"/>
<sequence length="176" mass="19167">MVVTGIIVIVTSVILANNSRFGGIVQLENLTYDVALTVRQAQVYGISVQRYGASNFSSGYGMHFDSNDPQHYELFADADEDGYDVSENVPPSPYTIRSGYRIHKLCVPQGNDAVSCDPVSQVDIIFHRPEPDATIHINGDSAINDSARIVLISPRGDIMSVVVENSGQISVRRPGQ</sequence>
<comment type="caution">
    <text evidence="1">The sequence shown here is derived from an EMBL/GenBank/DDBJ whole genome shotgun (WGS) entry which is preliminary data.</text>
</comment>
<proteinExistence type="predicted"/>
<dbReference type="EMBL" id="MFKV01000008">
    <property type="protein sequence ID" value="OGG50676.1"/>
    <property type="molecule type" value="Genomic_DNA"/>
</dbReference>
<name>A0A1F6CN93_9BACT</name>
<reference evidence="1 2" key="1">
    <citation type="journal article" date="2016" name="Nat. Commun.">
        <title>Thousands of microbial genomes shed light on interconnected biogeochemical processes in an aquifer system.</title>
        <authorList>
            <person name="Anantharaman K."/>
            <person name="Brown C.T."/>
            <person name="Hug L.A."/>
            <person name="Sharon I."/>
            <person name="Castelle C.J."/>
            <person name="Probst A.J."/>
            <person name="Thomas B.C."/>
            <person name="Singh A."/>
            <person name="Wilkins M.J."/>
            <person name="Karaoz U."/>
            <person name="Brodie E.L."/>
            <person name="Williams K.H."/>
            <person name="Hubbard S.S."/>
            <person name="Banfield J.F."/>
        </authorList>
    </citation>
    <scope>NUCLEOTIDE SEQUENCE [LARGE SCALE GENOMIC DNA]</scope>
</reference>